<accession>A0AB39CTJ1</accession>
<gene>
    <name evidence="1" type="ORF">ABRZ02_03500</name>
</gene>
<organism evidence="1">
    <name type="scientific">Castellaniella ginsengisoli</name>
    <dbReference type="NCBI Taxonomy" id="546114"/>
    <lineage>
        <taxon>Bacteria</taxon>
        <taxon>Pseudomonadati</taxon>
        <taxon>Pseudomonadota</taxon>
        <taxon>Betaproteobacteria</taxon>
        <taxon>Burkholderiales</taxon>
        <taxon>Alcaligenaceae</taxon>
        <taxon>Castellaniella</taxon>
    </lineage>
</organism>
<dbReference type="RefSeq" id="WP_368647943.1">
    <property type="nucleotide sequence ID" value="NZ_CP158253.1"/>
</dbReference>
<evidence type="ECO:0008006" key="2">
    <source>
        <dbReference type="Google" id="ProtNLM"/>
    </source>
</evidence>
<evidence type="ECO:0000313" key="1">
    <source>
        <dbReference type="EMBL" id="XDJ45364.1"/>
    </source>
</evidence>
<reference evidence="1" key="1">
    <citation type="submission" date="2024-05" db="EMBL/GenBank/DDBJ databases">
        <authorList>
            <person name="Luo Y.-C."/>
            <person name="Nicholds J."/>
            <person name="Mortimer T."/>
            <person name="Maboni G."/>
        </authorList>
    </citation>
    <scope>NUCLEOTIDE SEQUENCE</scope>
    <source>
        <strain evidence="1">153271</strain>
    </source>
</reference>
<protein>
    <recommendedName>
        <fullName evidence="2">DUF2513 domain-containing protein</fullName>
    </recommendedName>
</protein>
<name>A0AB39CTJ1_9BURK</name>
<dbReference type="EMBL" id="CP158253">
    <property type="protein sequence ID" value="XDJ45364.1"/>
    <property type="molecule type" value="Genomic_DNA"/>
</dbReference>
<proteinExistence type="predicted"/>
<dbReference type="AlphaFoldDB" id="A0AB39CTJ1"/>
<sequence length="163" mass="17783">MELDRDLQREILQKLADAYPGPTSGAWDEIQELTDTDTLVGNLLYLEAHGLIESGLRQSASGQHSISTGGLKITARGLDFLADDGGLSAILGVVTIRLHDDQIRLLLEARIQGSDAPEEEKRKWLDQLRGIPADATKHLVHKLIDAGLAQWPAVLSAMQTLTK</sequence>